<keyword evidence="1" id="KW-0614">Plasmid</keyword>
<sequence length="52" mass="6208">MFLCRYINHLKYSLRPTWQLIVPVHGIKIIENDFKYPRPVVDEIAERSTIGH</sequence>
<geneLocation type="plasmid" evidence="2">
    <name>prsp8c3c</name>
</geneLocation>
<dbReference type="AlphaFoldDB" id="A0A1L5PG04"/>
<evidence type="ECO:0000313" key="1">
    <source>
        <dbReference type="EMBL" id="APO79189.1"/>
    </source>
</evidence>
<organism evidence="1 2">
    <name type="scientific">Rhizobium etli 8C-3</name>
    <dbReference type="NCBI Taxonomy" id="538025"/>
    <lineage>
        <taxon>Bacteria</taxon>
        <taxon>Pseudomonadati</taxon>
        <taxon>Pseudomonadota</taxon>
        <taxon>Alphaproteobacteria</taxon>
        <taxon>Hyphomicrobiales</taxon>
        <taxon>Rhizobiaceae</taxon>
        <taxon>Rhizobium/Agrobacterium group</taxon>
        <taxon>Rhizobium</taxon>
    </lineage>
</organism>
<gene>
    <name evidence="1" type="ORF">AM571_PC01457</name>
</gene>
<protein>
    <submittedName>
        <fullName evidence="1">Uncharacterized protein</fullName>
    </submittedName>
</protein>
<dbReference type="EMBL" id="CP017244">
    <property type="protein sequence ID" value="APO79189.1"/>
    <property type="molecule type" value="Genomic_DNA"/>
</dbReference>
<reference evidence="1 2" key="1">
    <citation type="submission" date="2016-09" db="EMBL/GenBank/DDBJ databases">
        <title>The complete genome sequences of Rhizobium gallicum, symbiovars gallicum and phaseoli, symbionts associated to common bean (Phaseolus vulgaris).</title>
        <authorList>
            <person name="Bustos P."/>
            <person name="Santamaria R.I."/>
            <person name="Perez-Carrascal O.M."/>
            <person name="Juarez S."/>
            <person name="Lozano L."/>
            <person name="Martinez-Flores I."/>
            <person name="Martinez-Romero E."/>
            <person name="Cevallos M."/>
            <person name="Romero D."/>
            <person name="Davila G."/>
            <person name="Gonzalez V."/>
        </authorList>
    </citation>
    <scope>NUCLEOTIDE SEQUENCE [LARGE SCALE GENOMIC DNA]</scope>
    <source>
        <strain evidence="1 2">8C-3</strain>
        <plasmid evidence="2">Plasmid prsp8c3c</plasmid>
    </source>
</reference>
<dbReference type="Proteomes" id="UP000185109">
    <property type="component" value="Plasmid pRsp8C3c"/>
</dbReference>
<name>A0A1L5PG04_RHIET</name>
<accession>A0A1L5PG04</accession>
<evidence type="ECO:0000313" key="2">
    <source>
        <dbReference type="Proteomes" id="UP000185109"/>
    </source>
</evidence>
<proteinExistence type="predicted"/>